<feature type="region of interest" description="Disordered" evidence="4">
    <location>
        <begin position="191"/>
        <end position="213"/>
    </location>
</feature>
<dbReference type="InterPro" id="IPR002415">
    <property type="entry name" value="H/ACA_rnp_Nhp2-like"/>
</dbReference>
<comment type="function">
    <text evidence="3">Required for ribosome biogenesis. Part of a complex which catalyzes pseudouridylation of rRNA. This involves the isomerization of uridine such that the ribose is subsequently attached to C5, instead of the normal N1. Pseudouridine ('psi') residues may serve to stabilize the conformation of rRNAs.</text>
</comment>
<evidence type="ECO:0000256" key="4">
    <source>
        <dbReference type="SAM" id="MobiDB-lite"/>
    </source>
</evidence>
<comment type="subcellular location">
    <subcellularLocation>
        <location evidence="3">Nucleus</location>
        <location evidence="3">Nucleolus</location>
    </subcellularLocation>
</comment>
<accession>A0A1J9R2D7</accession>
<organism evidence="6 7">
    <name type="scientific">Blastomyces percursus</name>
    <dbReference type="NCBI Taxonomy" id="1658174"/>
    <lineage>
        <taxon>Eukaryota</taxon>
        <taxon>Fungi</taxon>
        <taxon>Dikarya</taxon>
        <taxon>Ascomycota</taxon>
        <taxon>Pezizomycotina</taxon>
        <taxon>Eurotiomycetes</taxon>
        <taxon>Eurotiomycetidae</taxon>
        <taxon>Onygenales</taxon>
        <taxon>Ajellomycetaceae</taxon>
        <taxon>Blastomyces</taxon>
    </lineage>
</organism>
<feature type="region of interest" description="Disordered" evidence="4">
    <location>
        <begin position="1"/>
        <end position="76"/>
    </location>
</feature>
<feature type="compositionally biased region" description="Basic and acidic residues" evidence="4">
    <location>
        <begin position="1"/>
        <end position="10"/>
    </location>
</feature>
<dbReference type="Pfam" id="PF01248">
    <property type="entry name" value="Ribosomal_L7Ae"/>
    <property type="match status" value="1"/>
</dbReference>
<evidence type="ECO:0000259" key="5">
    <source>
        <dbReference type="Pfam" id="PF01248"/>
    </source>
</evidence>
<dbReference type="EMBL" id="LGTZ01001147">
    <property type="protein sequence ID" value="OJD22172.1"/>
    <property type="molecule type" value="Genomic_DNA"/>
</dbReference>
<dbReference type="GO" id="GO:0031120">
    <property type="term" value="P:snRNA pseudouridine synthesis"/>
    <property type="evidence" value="ECO:0007669"/>
    <property type="project" value="UniProtKB-UniRule"/>
</dbReference>
<comment type="function">
    <text evidence="3">Common component of the spliceosome and rRNA processing machinery.</text>
</comment>
<comment type="caution">
    <text evidence="6">The sequence shown here is derived from an EMBL/GenBank/DDBJ whole genome shotgun (WGS) entry which is preliminary data.</text>
</comment>
<dbReference type="STRING" id="1658174.A0A1J9R2D7"/>
<name>A0A1J9R2D7_9EURO</name>
<evidence type="ECO:0000256" key="1">
    <source>
        <dbReference type="ARBA" id="ARBA00007337"/>
    </source>
</evidence>
<feature type="compositionally biased region" description="Basic and acidic residues" evidence="4">
    <location>
        <begin position="200"/>
        <end position="213"/>
    </location>
</feature>
<evidence type="ECO:0000256" key="3">
    <source>
        <dbReference type="RuleBase" id="RU366039"/>
    </source>
</evidence>
<dbReference type="PANTHER" id="PTHR23105">
    <property type="entry name" value="RIBOSOMAL PROTEIN L7AE FAMILY MEMBER"/>
    <property type="match status" value="1"/>
</dbReference>
<dbReference type="OrthoDB" id="5364946at2759"/>
<dbReference type="GO" id="GO:0000398">
    <property type="term" value="P:mRNA splicing, via spliceosome"/>
    <property type="evidence" value="ECO:0007669"/>
    <property type="project" value="UniProtKB-UniRule"/>
</dbReference>
<dbReference type="VEuPathDB" id="FungiDB:ACJ73_06481"/>
<dbReference type="GO" id="GO:0042254">
    <property type="term" value="P:ribosome biogenesis"/>
    <property type="evidence" value="ECO:0007669"/>
    <property type="project" value="InterPro"/>
</dbReference>
<protein>
    <recommendedName>
        <fullName evidence="3">H/ACA ribonucleoprotein complex subunit 2</fullName>
    </recommendedName>
    <alternativeName>
        <fullName evidence="3">Nucleolar protein family A member 2</fullName>
    </alternativeName>
</protein>
<dbReference type="SUPFAM" id="SSF55315">
    <property type="entry name" value="L30e-like"/>
    <property type="match status" value="1"/>
</dbReference>
<evidence type="ECO:0000313" key="6">
    <source>
        <dbReference type="EMBL" id="OJD22172.1"/>
    </source>
</evidence>
<sequence>MAKDRSDKERKKEKKEKKRSETDGVHKKSKKDKKKDTSLLSEAVEKELTTKVLEQLQKPDASPAPAAETPSKKSALERPVGALVPFANPLADDKVAKKVLKSVKKAAVNKSLKRGVKEVVKALRKSPVPAANAVIDTPSAVVVLAADISPMDVISHIPVLCEDHGIPYIYVTSRAELGSAGATKRPTSVVMVLPRSSAKSKKDKDKKEGGDGEDKEYYADLVKVAQKEAKKVKI</sequence>
<dbReference type="InterPro" id="IPR029064">
    <property type="entry name" value="Ribosomal_eL30-like_sf"/>
</dbReference>
<gene>
    <name evidence="6" type="ORF">ACJ73_06481</name>
</gene>
<evidence type="ECO:0000256" key="2">
    <source>
        <dbReference type="ARBA" id="ARBA00022884"/>
    </source>
</evidence>
<dbReference type="InterPro" id="IPR004037">
    <property type="entry name" value="Ribosomal_eL8-like_CS"/>
</dbReference>
<evidence type="ECO:0000313" key="7">
    <source>
        <dbReference type="Proteomes" id="UP000242791"/>
    </source>
</evidence>
<dbReference type="GO" id="GO:0003723">
    <property type="term" value="F:RNA binding"/>
    <property type="evidence" value="ECO:0007669"/>
    <property type="project" value="UniProtKB-UniRule"/>
</dbReference>
<keyword evidence="3" id="KW-0539">Nucleus</keyword>
<keyword evidence="3" id="KW-0687">Ribonucleoprotein</keyword>
<keyword evidence="7" id="KW-1185">Reference proteome</keyword>
<reference evidence="6 7" key="1">
    <citation type="submission" date="2015-08" db="EMBL/GenBank/DDBJ databases">
        <title>Emmonsia species relationships and genome sequence.</title>
        <authorList>
            <person name="Cuomo C.A."/>
            <person name="Schwartz I.S."/>
            <person name="Kenyon C."/>
            <person name="De Hoog G.S."/>
            <person name="Govender N.P."/>
            <person name="Botha A."/>
            <person name="Moreno L."/>
            <person name="De Vries M."/>
            <person name="Munoz J.F."/>
            <person name="Stielow J.B."/>
        </authorList>
    </citation>
    <scope>NUCLEOTIDE SEQUENCE [LARGE SCALE GENOMIC DNA]</scope>
    <source>
        <strain evidence="6 7">EI222</strain>
    </source>
</reference>
<feature type="domain" description="Ribosomal protein eL8/eL30/eS12/Gadd45" evidence="5">
    <location>
        <begin position="98"/>
        <end position="198"/>
    </location>
</feature>
<dbReference type="PRINTS" id="PR00883">
    <property type="entry name" value="NUCLEARHMG"/>
</dbReference>
<dbReference type="InterPro" id="IPR004038">
    <property type="entry name" value="Ribosomal_eL8/eL30/eS12/Gad45"/>
</dbReference>
<proteinExistence type="inferred from homology"/>
<keyword evidence="2 3" id="KW-0694">RNA-binding</keyword>
<dbReference type="GO" id="GO:0031429">
    <property type="term" value="C:box H/ACA snoRNP complex"/>
    <property type="evidence" value="ECO:0007669"/>
    <property type="project" value="UniProtKB-UniRule"/>
</dbReference>
<dbReference type="Proteomes" id="UP000242791">
    <property type="component" value="Unassembled WGS sequence"/>
</dbReference>
<dbReference type="InterPro" id="IPR050257">
    <property type="entry name" value="eL8/uL1-like"/>
</dbReference>
<dbReference type="Gene3D" id="3.30.1330.30">
    <property type="match status" value="1"/>
</dbReference>
<dbReference type="PROSITE" id="PS01082">
    <property type="entry name" value="RIBOSOMAL_L7AE"/>
    <property type="match status" value="1"/>
</dbReference>
<comment type="similarity">
    <text evidence="1 3">Belongs to the eukaryotic ribosomal protein eL8 family.</text>
</comment>
<dbReference type="AlphaFoldDB" id="A0A1J9R2D7"/>